<evidence type="ECO:0000256" key="4">
    <source>
        <dbReference type="ARBA" id="ARBA00022571"/>
    </source>
</evidence>
<evidence type="ECO:0000313" key="11">
    <source>
        <dbReference type="EMBL" id="PIY72453.1"/>
    </source>
</evidence>
<evidence type="ECO:0000256" key="2">
    <source>
        <dbReference type="ARBA" id="ARBA00011881"/>
    </source>
</evidence>
<comment type="catalytic activity">
    <reaction evidence="9">
        <text>L-citrulline + L-aspartate + ATP = 2-(N(omega)-L-arginino)succinate + AMP + diphosphate + H(+)</text>
        <dbReference type="Rhea" id="RHEA:10932"/>
        <dbReference type="ChEBI" id="CHEBI:15378"/>
        <dbReference type="ChEBI" id="CHEBI:29991"/>
        <dbReference type="ChEBI" id="CHEBI:30616"/>
        <dbReference type="ChEBI" id="CHEBI:33019"/>
        <dbReference type="ChEBI" id="CHEBI:57472"/>
        <dbReference type="ChEBI" id="CHEBI:57743"/>
        <dbReference type="ChEBI" id="CHEBI:456215"/>
        <dbReference type="EC" id="6.3.4.5"/>
    </reaction>
</comment>
<dbReference type="UniPathway" id="UPA00068">
    <property type="reaction ID" value="UER00113"/>
</dbReference>
<dbReference type="Pfam" id="PF02142">
    <property type="entry name" value="MGS"/>
    <property type="match status" value="1"/>
</dbReference>
<dbReference type="AlphaFoldDB" id="A0A2M7QJE4"/>
<dbReference type="Gene3D" id="3.40.50.620">
    <property type="entry name" value="HUPs"/>
    <property type="match status" value="1"/>
</dbReference>
<comment type="subcellular location">
    <subcellularLocation>
        <location evidence="9">Cytoplasm</location>
    </subcellularLocation>
</comment>
<dbReference type="InterPro" id="IPR014729">
    <property type="entry name" value="Rossmann-like_a/b/a_fold"/>
</dbReference>
<dbReference type="GO" id="GO:0004055">
    <property type="term" value="F:argininosuccinate synthase activity"/>
    <property type="evidence" value="ECO:0007669"/>
    <property type="project" value="UniProtKB-UniRule"/>
</dbReference>
<evidence type="ECO:0000256" key="8">
    <source>
        <dbReference type="ARBA" id="ARBA00022840"/>
    </source>
</evidence>
<evidence type="ECO:0000256" key="3">
    <source>
        <dbReference type="ARBA" id="ARBA00012286"/>
    </source>
</evidence>
<dbReference type="EC" id="6.3.4.5" evidence="3 9"/>
<dbReference type="InterPro" id="IPR048268">
    <property type="entry name" value="Arginosuc_syn_C"/>
</dbReference>
<feature type="domain" description="MGS-like" evidence="10">
    <location>
        <begin position="408"/>
        <end position="540"/>
    </location>
</feature>
<dbReference type="Proteomes" id="UP000229401">
    <property type="component" value="Unassembled WGS sequence"/>
</dbReference>
<dbReference type="GO" id="GO:0000050">
    <property type="term" value="P:urea cycle"/>
    <property type="evidence" value="ECO:0007669"/>
    <property type="project" value="TreeGrafter"/>
</dbReference>
<dbReference type="SUPFAM" id="SSF52402">
    <property type="entry name" value="Adenine nucleotide alpha hydrolases-like"/>
    <property type="match status" value="1"/>
</dbReference>
<dbReference type="EMBL" id="PFLI01000030">
    <property type="protein sequence ID" value="PIY72453.1"/>
    <property type="molecule type" value="Genomic_DNA"/>
</dbReference>
<comment type="similarity">
    <text evidence="9">Belongs to the argininosuccinate synthase family. Type 1 subfamily.</text>
</comment>
<dbReference type="GO" id="GO:0000053">
    <property type="term" value="P:argininosuccinate metabolic process"/>
    <property type="evidence" value="ECO:0007669"/>
    <property type="project" value="TreeGrafter"/>
</dbReference>
<dbReference type="InterPro" id="IPR048267">
    <property type="entry name" value="Arginosuc_syn_N"/>
</dbReference>
<keyword evidence="6 9" id="KW-0028">Amino-acid biosynthesis</keyword>
<dbReference type="InterPro" id="IPR024074">
    <property type="entry name" value="AS_cat/multimer_dom_body"/>
</dbReference>
<organism evidence="11 12">
    <name type="scientific">Candidatus Roizmanbacteria bacterium CG_4_10_14_0_8_um_filter_33_9</name>
    <dbReference type="NCBI Taxonomy" id="1974826"/>
    <lineage>
        <taxon>Bacteria</taxon>
        <taxon>Candidatus Roizmaniibacteriota</taxon>
    </lineage>
</organism>
<comment type="caution">
    <text evidence="9">Lacks conserved residue(s) required for the propagation of feature annotation.</text>
</comment>
<evidence type="ECO:0000256" key="1">
    <source>
        <dbReference type="ARBA" id="ARBA00004967"/>
    </source>
</evidence>
<evidence type="ECO:0000313" key="12">
    <source>
        <dbReference type="Proteomes" id="UP000229401"/>
    </source>
</evidence>
<evidence type="ECO:0000256" key="5">
    <source>
        <dbReference type="ARBA" id="ARBA00022598"/>
    </source>
</evidence>
<dbReference type="NCBIfam" id="NF001770">
    <property type="entry name" value="PRK00509.1"/>
    <property type="match status" value="1"/>
</dbReference>
<accession>A0A2M7QJE4</accession>
<feature type="binding site" evidence="9">
    <location>
        <position position="291"/>
    </location>
    <ligand>
        <name>L-citrulline</name>
        <dbReference type="ChEBI" id="CHEBI:57743"/>
    </ligand>
</feature>
<dbReference type="GO" id="GO:0006526">
    <property type="term" value="P:L-arginine biosynthetic process"/>
    <property type="evidence" value="ECO:0007669"/>
    <property type="project" value="UniProtKB-UniRule"/>
</dbReference>
<keyword evidence="8 9" id="KW-0067">ATP-binding</keyword>
<dbReference type="PROSITE" id="PS51855">
    <property type="entry name" value="MGS"/>
    <property type="match status" value="1"/>
</dbReference>
<feature type="binding site" evidence="9">
    <location>
        <position position="145"/>
    </location>
    <ligand>
        <name>L-citrulline</name>
        <dbReference type="ChEBI" id="CHEBI:57743"/>
    </ligand>
</feature>
<reference evidence="12" key="1">
    <citation type="submission" date="2017-09" db="EMBL/GenBank/DDBJ databases">
        <title>Depth-based differentiation of microbial function through sediment-hosted aquifers and enrichment of novel symbionts in the deep terrestrial subsurface.</title>
        <authorList>
            <person name="Probst A.J."/>
            <person name="Ladd B."/>
            <person name="Jarett J.K."/>
            <person name="Geller-Mcgrath D.E."/>
            <person name="Sieber C.M.K."/>
            <person name="Emerson J.B."/>
            <person name="Anantharaman K."/>
            <person name="Thomas B.C."/>
            <person name="Malmstrom R."/>
            <person name="Stieglmeier M."/>
            <person name="Klingl A."/>
            <person name="Woyke T."/>
            <person name="Ryan C.M."/>
            <person name="Banfield J.F."/>
        </authorList>
    </citation>
    <scope>NUCLEOTIDE SEQUENCE [LARGE SCALE GENOMIC DNA]</scope>
</reference>
<dbReference type="SUPFAM" id="SSF69864">
    <property type="entry name" value="Argininosuccinate synthetase, C-terminal domain"/>
    <property type="match status" value="1"/>
</dbReference>
<feature type="binding site" evidence="9">
    <location>
        <position position="141"/>
    </location>
    <ligand>
        <name>L-aspartate</name>
        <dbReference type="ChEBI" id="CHEBI:29991"/>
    </ligand>
</feature>
<dbReference type="SMART" id="SM00851">
    <property type="entry name" value="MGS"/>
    <property type="match status" value="1"/>
</dbReference>
<comment type="pathway">
    <text evidence="1 9">Amino-acid biosynthesis; L-arginine biosynthesis; L-arginine from L-ornithine and carbamoyl phosphate: step 2/3.</text>
</comment>
<dbReference type="InterPro" id="IPR011607">
    <property type="entry name" value="MGS-like_dom"/>
</dbReference>
<dbReference type="FunFam" id="3.90.1260.10:FF:000007">
    <property type="entry name" value="Argininosuccinate synthase"/>
    <property type="match status" value="1"/>
</dbReference>
<feature type="binding site" evidence="9">
    <location>
        <position position="137"/>
    </location>
    <ligand>
        <name>L-aspartate</name>
        <dbReference type="ChEBI" id="CHEBI:29991"/>
    </ligand>
</feature>
<comment type="caution">
    <text evidence="11">The sequence shown here is derived from an EMBL/GenBank/DDBJ whole genome shotgun (WGS) entry which is preliminary data.</text>
</comment>
<evidence type="ECO:0000259" key="10">
    <source>
        <dbReference type="PROSITE" id="PS51855"/>
    </source>
</evidence>
<feature type="binding site" evidence="9">
    <location>
        <position position="135"/>
    </location>
    <ligand>
        <name>ATP</name>
        <dbReference type="ChEBI" id="CHEBI:30616"/>
    </ligand>
</feature>
<proteinExistence type="inferred from homology"/>
<name>A0A2M7QJE4_9BACT</name>
<dbReference type="GO" id="GO:0005524">
    <property type="term" value="F:ATP binding"/>
    <property type="evidence" value="ECO:0007669"/>
    <property type="project" value="UniProtKB-UniRule"/>
</dbReference>
<feature type="binding site" evidence="9">
    <location>
        <position position="141"/>
    </location>
    <ligand>
        <name>L-citrulline</name>
        <dbReference type="ChEBI" id="CHEBI:57743"/>
    </ligand>
</feature>
<feature type="binding site" evidence="9">
    <location>
        <position position="105"/>
    </location>
    <ligand>
        <name>L-citrulline</name>
        <dbReference type="ChEBI" id="CHEBI:57743"/>
    </ligand>
</feature>
<dbReference type="Pfam" id="PF20979">
    <property type="entry name" value="Arginosuc_syn_C"/>
    <property type="match status" value="1"/>
</dbReference>
<dbReference type="Gene3D" id="1.20.5.470">
    <property type="entry name" value="Single helix bin"/>
    <property type="match status" value="1"/>
</dbReference>
<gene>
    <name evidence="9" type="primary">argG</name>
    <name evidence="11" type="ORF">COY87_00925</name>
</gene>
<keyword evidence="7 9" id="KW-0547">Nucleotide-binding</keyword>
<dbReference type="InterPro" id="IPR018223">
    <property type="entry name" value="Arginosuc_synth_CS"/>
</dbReference>
<dbReference type="InterPro" id="IPR001518">
    <property type="entry name" value="Arginosuc_synth"/>
</dbReference>
<feature type="binding site" evidence="9">
    <location>
        <position position="279"/>
    </location>
    <ligand>
        <name>L-citrulline</name>
        <dbReference type="ChEBI" id="CHEBI:57743"/>
    </ligand>
</feature>
<dbReference type="PROSITE" id="PS00564">
    <property type="entry name" value="ARGININOSUCCIN_SYN_1"/>
    <property type="match status" value="1"/>
</dbReference>
<dbReference type="SUPFAM" id="SSF52335">
    <property type="entry name" value="Methylglyoxal synthase-like"/>
    <property type="match status" value="1"/>
</dbReference>
<feature type="binding site" evidence="9">
    <location>
        <position position="142"/>
    </location>
    <ligand>
        <name>L-aspartate</name>
        <dbReference type="ChEBI" id="CHEBI:29991"/>
    </ligand>
</feature>
<dbReference type="FunFam" id="3.40.50.620:FF:000019">
    <property type="entry name" value="Argininosuccinate synthase"/>
    <property type="match status" value="1"/>
</dbReference>
<evidence type="ECO:0000256" key="9">
    <source>
        <dbReference type="HAMAP-Rule" id="MF_00005"/>
    </source>
</evidence>
<dbReference type="Gene3D" id="3.90.1260.10">
    <property type="entry name" value="Argininosuccinate synthetase, chain A, domain 2"/>
    <property type="match status" value="1"/>
</dbReference>
<dbReference type="HAMAP" id="MF_00005">
    <property type="entry name" value="Arg_succ_synth_type1"/>
    <property type="match status" value="1"/>
</dbReference>
<keyword evidence="5 9" id="KW-0436">Ligase</keyword>
<comment type="subunit">
    <text evidence="2 9">Homotetramer.</text>
</comment>
<dbReference type="GO" id="GO:0005737">
    <property type="term" value="C:cytoplasm"/>
    <property type="evidence" value="ECO:0007669"/>
    <property type="project" value="UniProtKB-SubCell"/>
</dbReference>
<dbReference type="Gene3D" id="3.40.50.1380">
    <property type="entry name" value="Methylglyoxal synthase-like domain"/>
    <property type="match status" value="1"/>
</dbReference>
<protein>
    <recommendedName>
        <fullName evidence="3 9">Argininosuccinate synthase</fullName>
        <ecNumber evidence="3 9">6.3.4.5</ecNumber>
    </recommendedName>
    <alternativeName>
        <fullName evidence="9">Citrulline--aspartate ligase</fullName>
    </alternativeName>
</protein>
<dbReference type="InterPro" id="IPR036914">
    <property type="entry name" value="MGS-like_dom_sf"/>
</dbReference>
<dbReference type="CDD" id="cd01999">
    <property type="entry name" value="ASS"/>
    <property type="match status" value="1"/>
</dbReference>
<dbReference type="Pfam" id="PF00764">
    <property type="entry name" value="Arginosuc_synth"/>
    <property type="match status" value="1"/>
</dbReference>
<feature type="binding site" evidence="9">
    <location>
        <begin position="26"/>
        <end position="34"/>
    </location>
    <ligand>
        <name>ATP</name>
        <dbReference type="ChEBI" id="CHEBI:30616"/>
    </ligand>
</feature>
<dbReference type="PANTHER" id="PTHR11587:SF2">
    <property type="entry name" value="ARGININOSUCCINATE SYNTHASE"/>
    <property type="match status" value="1"/>
</dbReference>
<evidence type="ECO:0000256" key="6">
    <source>
        <dbReference type="ARBA" id="ARBA00022605"/>
    </source>
</evidence>
<dbReference type="InterPro" id="IPR023434">
    <property type="entry name" value="Arginosuc_synth_type_1_subfam"/>
</dbReference>
<dbReference type="NCBIfam" id="TIGR00032">
    <property type="entry name" value="argG"/>
    <property type="match status" value="1"/>
</dbReference>
<dbReference type="PANTHER" id="PTHR11587">
    <property type="entry name" value="ARGININOSUCCINATE SYNTHASE"/>
    <property type="match status" value="1"/>
</dbReference>
<keyword evidence="9" id="KW-0963">Cytoplasm</keyword>
<keyword evidence="4 9" id="KW-0055">Arginine biosynthesis</keyword>
<evidence type="ECO:0000256" key="7">
    <source>
        <dbReference type="ARBA" id="ARBA00022741"/>
    </source>
</evidence>
<feature type="binding site" evidence="9">
    <location>
        <position position="193"/>
    </location>
    <ligand>
        <name>L-citrulline</name>
        <dbReference type="ChEBI" id="CHEBI:57743"/>
    </ligand>
</feature>
<sequence>MNNKTSYIKVSSYEGKKGEVKKVVLLYSGGLDTSVMIKWIKEEYKAEVIALAVDIGQQADNMEEIRLKALKLGAIKSIVIDAKDEFAEEYIAKGIKANASYQGSYHLSTPLGRPLLAKLAVKVAEEEGADCIAHGCTGKGNDQVRIEGTALALNPDIKIIAPVREWGMGRDEEIEYAKKHGIPVRQTAYKPYSYDDNMWGVTGEGGEIENPAFIPPLEKILLITTPPIKAPNIPETIKIDFVKGLPIAINGEHMKLSVLIKHLNEIGAKHSIGFTHHLEDRVIGLKVRGLYEAPAAEIIITAHRNLEKYVSTRYENEFKITIDTKWAYICYAGLWYEPLLDDLNAYIDKVNQKVTGTVTLTLYKGVVEPVAIETPNTIFEEKLATFMASTAFNQNASPGFIELFTLQMRLAQRSEKTVLLSIGKRTNKQLLLRDFKKLADLKFKIYTTYKTHKFLKSRGIESILVNKISQPQLKPNLFELLKQNRFDLIINIPTTAKIKGKKKTDGQIIREQAISHKAHLITDLTVAQTFINKLATQINK</sequence>